<sequence length="375" mass="37688">MEKVHLRGRAAVPVLTTAAMTASMLPLFLLGALSPALVGEFGIARPLLGVLVTAGFGVAVVLSPAIGPAVDALGPRRSIIALFATSAVALTVFATASHYAVLVLAVALGGVPQALANPSTNKLIATSVPAPRRPVLLGVKQSGVQLGAFVAGLPLAWLADGVDWRLAVGVAAFTALLAAFACLALPEDPAPARRPPLRVSLTADALIWRLAGFSVLLGSGIAAVNTYVALFATEELGFTAPVAAGLVAVLGVVGIAGRIQWSRVAGTSARELLVWLSAAAVLSPLLLLTGIPALAWVAMVVVGGCAVAANAISMLLVVAASSGPELGRNSALVSAGFFAGFALGPPLFGLLGYSAGWVLVAAEFLAAAVVAWRAR</sequence>
<keyword evidence="3 6" id="KW-0812">Transmembrane</keyword>
<evidence type="ECO:0000313" key="9">
    <source>
        <dbReference type="Proteomes" id="UP001285352"/>
    </source>
</evidence>
<feature type="transmembrane region" description="Helical" evidence="6">
    <location>
        <begin position="164"/>
        <end position="185"/>
    </location>
</feature>
<dbReference type="InterPro" id="IPR036259">
    <property type="entry name" value="MFS_trans_sf"/>
</dbReference>
<evidence type="ECO:0000256" key="5">
    <source>
        <dbReference type="ARBA" id="ARBA00023136"/>
    </source>
</evidence>
<evidence type="ECO:0000256" key="4">
    <source>
        <dbReference type="ARBA" id="ARBA00022989"/>
    </source>
</evidence>
<keyword evidence="4 6" id="KW-1133">Transmembrane helix</keyword>
<keyword evidence="9" id="KW-1185">Reference proteome</keyword>
<dbReference type="Proteomes" id="UP001285352">
    <property type="component" value="Unassembled WGS sequence"/>
</dbReference>
<evidence type="ECO:0000256" key="3">
    <source>
        <dbReference type="ARBA" id="ARBA00022692"/>
    </source>
</evidence>
<name>A0ABU4V985_9PSEU</name>
<proteinExistence type="predicted"/>
<evidence type="ECO:0000313" key="8">
    <source>
        <dbReference type="EMBL" id="MDX8147541.1"/>
    </source>
</evidence>
<keyword evidence="2" id="KW-1003">Cell membrane</keyword>
<dbReference type="PANTHER" id="PTHR43124:SF3">
    <property type="entry name" value="CHLORAMPHENICOL EFFLUX PUMP RV0191"/>
    <property type="match status" value="1"/>
</dbReference>
<feature type="transmembrane region" description="Helical" evidence="6">
    <location>
        <begin position="238"/>
        <end position="260"/>
    </location>
</feature>
<organism evidence="8 9">
    <name type="scientific">Lentzea sokolovensis</name>
    <dbReference type="NCBI Taxonomy" id="3095429"/>
    <lineage>
        <taxon>Bacteria</taxon>
        <taxon>Bacillati</taxon>
        <taxon>Actinomycetota</taxon>
        <taxon>Actinomycetes</taxon>
        <taxon>Pseudonocardiales</taxon>
        <taxon>Pseudonocardiaceae</taxon>
        <taxon>Lentzea</taxon>
    </lineage>
</organism>
<dbReference type="Gene3D" id="1.20.1250.20">
    <property type="entry name" value="MFS general substrate transporter like domains"/>
    <property type="match status" value="2"/>
</dbReference>
<evidence type="ECO:0000256" key="1">
    <source>
        <dbReference type="ARBA" id="ARBA00004651"/>
    </source>
</evidence>
<dbReference type="SUPFAM" id="SSF103473">
    <property type="entry name" value="MFS general substrate transporter"/>
    <property type="match status" value="1"/>
</dbReference>
<evidence type="ECO:0000259" key="7">
    <source>
        <dbReference type="PROSITE" id="PS50850"/>
    </source>
</evidence>
<dbReference type="PROSITE" id="PS50850">
    <property type="entry name" value="MFS"/>
    <property type="match status" value="1"/>
</dbReference>
<evidence type="ECO:0000256" key="6">
    <source>
        <dbReference type="SAM" id="Phobius"/>
    </source>
</evidence>
<dbReference type="PANTHER" id="PTHR43124">
    <property type="entry name" value="PURINE EFFLUX PUMP PBUE"/>
    <property type="match status" value="1"/>
</dbReference>
<evidence type="ECO:0000256" key="2">
    <source>
        <dbReference type="ARBA" id="ARBA00022475"/>
    </source>
</evidence>
<reference evidence="8 9" key="1">
    <citation type="submission" date="2023-11" db="EMBL/GenBank/DDBJ databases">
        <title>Lentzea sokolovensis, sp. nov., Lentzea kristufkii, sp. nov., and Lentzea miocenensis, sp. nov., rare actinobacteria from Sokolov Coal Basin, Miocene lacustrine sediment, Czech Republic.</title>
        <authorList>
            <person name="Lara A."/>
            <person name="Kotroba L."/>
            <person name="Nouioui I."/>
            <person name="Neumann-Schaal M."/>
            <person name="Mast Y."/>
            <person name="Chronakova A."/>
        </authorList>
    </citation>
    <scope>NUCLEOTIDE SEQUENCE [LARGE SCALE GENOMIC DNA]</scope>
    <source>
        <strain evidence="8 9">BCCO 10_0061</strain>
    </source>
</reference>
<protein>
    <submittedName>
        <fullName evidence="8">MFS transporter</fullName>
    </submittedName>
</protein>
<reference evidence="8 9" key="2">
    <citation type="submission" date="2023-11" db="EMBL/GenBank/DDBJ databases">
        <authorList>
            <person name="Lara A.C."/>
            <person name="Chronakova A."/>
        </authorList>
    </citation>
    <scope>NUCLEOTIDE SEQUENCE [LARGE SCALE GENOMIC DNA]</scope>
    <source>
        <strain evidence="8 9">BCCO 10_0061</strain>
    </source>
</reference>
<feature type="transmembrane region" description="Helical" evidence="6">
    <location>
        <begin position="12"/>
        <end position="34"/>
    </location>
</feature>
<feature type="transmembrane region" description="Helical" evidence="6">
    <location>
        <begin position="79"/>
        <end position="108"/>
    </location>
</feature>
<dbReference type="RefSeq" id="WP_319979592.1">
    <property type="nucleotide sequence ID" value="NZ_JAXAVU010000014.1"/>
</dbReference>
<accession>A0ABU4V985</accession>
<feature type="transmembrane region" description="Helical" evidence="6">
    <location>
        <begin position="331"/>
        <end position="348"/>
    </location>
</feature>
<dbReference type="EMBL" id="JAXAVU010000014">
    <property type="protein sequence ID" value="MDX8147541.1"/>
    <property type="molecule type" value="Genomic_DNA"/>
</dbReference>
<comment type="subcellular location">
    <subcellularLocation>
        <location evidence="1">Cell membrane</location>
        <topology evidence="1">Multi-pass membrane protein</topology>
    </subcellularLocation>
</comment>
<gene>
    <name evidence="8" type="ORF">SK854_35895</name>
</gene>
<dbReference type="InterPro" id="IPR020846">
    <property type="entry name" value="MFS_dom"/>
</dbReference>
<dbReference type="InterPro" id="IPR011701">
    <property type="entry name" value="MFS"/>
</dbReference>
<feature type="domain" description="Major facilitator superfamily (MFS) profile" evidence="7">
    <location>
        <begin position="12"/>
        <end position="375"/>
    </location>
</feature>
<feature type="transmembrane region" description="Helical" evidence="6">
    <location>
        <begin position="354"/>
        <end position="372"/>
    </location>
</feature>
<feature type="transmembrane region" description="Helical" evidence="6">
    <location>
        <begin position="297"/>
        <end position="319"/>
    </location>
</feature>
<dbReference type="InterPro" id="IPR050189">
    <property type="entry name" value="MFS_Efflux_Transporters"/>
</dbReference>
<feature type="transmembrane region" description="Helical" evidence="6">
    <location>
        <begin position="206"/>
        <end position="232"/>
    </location>
</feature>
<feature type="transmembrane region" description="Helical" evidence="6">
    <location>
        <begin position="46"/>
        <end position="67"/>
    </location>
</feature>
<dbReference type="Pfam" id="PF07690">
    <property type="entry name" value="MFS_1"/>
    <property type="match status" value="1"/>
</dbReference>
<keyword evidence="5 6" id="KW-0472">Membrane</keyword>
<feature type="transmembrane region" description="Helical" evidence="6">
    <location>
        <begin position="272"/>
        <end position="291"/>
    </location>
</feature>
<comment type="caution">
    <text evidence="8">The sequence shown here is derived from an EMBL/GenBank/DDBJ whole genome shotgun (WGS) entry which is preliminary data.</text>
</comment>